<organism evidence="1 2">
    <name type="scientific">Nocardia callitridis</name>
    <dbReference type="NCBI Taxonomy" id="648753"/>
    <lineage>
        <taxon>Bacteria</taxon>
        <taxon>Bacillati</taxon>
        <taxon>Actinomycetota</taxon>
        <taxon>Actinomycetes</taxon>
        <taxon>Mycobacteriales</taxon>
        <taxon>Nocardiaceae</taxon>
        <taxon>Nocardia</taxon>
    </lineage>
</organism>
<sequence>MGYIYGFRHGTEDLFKIGQTTATPAKRRSTLQTNCAHPLSLFDAIETDEHSALEKYIKITWADRRSVDGGSEIYSLTEDEAAELFAHCRIWVTEELPKQRRIEQLETIEPDMDLRTCDDAAKQLRTQWIKLRDEEVRIHQEYGQAVEARQKIEAELKLRDEEVRIQQEYGEAVAARERVETELKLAIGTSVGIKGVATWDRVVKSRRISAAMVEANEPELFAQCVVPSLSSDKLKALLKSLGREKDYETFQEIKHARRLTIAE</sequence>
<reference evidence="2" key="1">
    <citation type="journal article" date="2019" name="Int. J. Syst. Evol. Microbiol.">
        <title>The Global Catalogue of Microorganisms (GCM) 10K type strain sequencing project: providing services to taxonomists for standard genome sequencing and annotation.</title>
        <authorList>
            <consortium name="The Broad Institute Genomics Platform"/>
            <consortium name="The Broad Institute Genome Sequencing Center for Infectious Disease"/>
            <person name="Wu L."/>
            <person name="Ma J."/>
        </authorList>
    </citation>
    <scope>NUCLEOTIDE SEQUENCE [LARGE SCALE GENOMIC DNA]</scope>
    <source>
        <strain evidence="2">JCM 18298</strain>
    </source>
</reference>
<dbReference type="RefSeq" id="WP_345496054.1">
    <property type="nucleotide sequence ID" value="NZ_BAABJM010000002.1"/>
</dbReference>
<comment type="caution">
    <text evidence="1">The sequence shown here is derived from an EMBL/GenBank/DDBJ whole genome shotgun (WGS) entry which is preliminary data.</text>
</comment>
<keyword evidence="2" id="KW-1185">Reference proteome</keyword>
<proteinExistence type="predicted"/>
<protein>
    <recommendedName>
        <fullName evidence="3">GIY-YIG nuclease family protein</fullName>
    </recommendedName>
</protein>
<accession>A0ABP9KDH6</accession>
<gene>
    <name evidence="1" type="ORF">GCM10023318_31040</name>
</gene>
<name>A0ABP9KDH6_9NOCA</name>
<dbReference type="Pfam" id="PF13455">
    <property type="entry name" value="MUG113"/>
    <property type="match status" value="1"/>
</dbReference>
<evidence type="ECO:0000313" key="2">
    <source>
        <dbReference type="Proteomes" id="UP001500603"/>
    </source>
</evidence>
<evidence type="ECO:0000313" key="1">
    <source>
        <dbReference type="EMBL" id="GAA5055205.1"/>
    </source>
</evidence>
<evidence type="ECO:0008006" key="3">
    <source>
        <dbReference type="Google" id="ProtNLM"/>
    </source>
</evidence>
<dbReference type="Proteomes" id="UP001500603">
    <property type="component" value="Unassembled WGS sequence"/>
</dbReference>
<dbReference type="EMBL" id="BAABJM010000002">
    <property type="protein sequence ID" value="GAA5055205.1"/>
    <property type="molecule type" value="Genomic_DNA"/>
</dbReference>